<protein>
    <submittedName>
        <fullName evidence="5">BamA/TamA family outer membrane protein</fullName>
    </submittedName>
</protein>
<comment type="subcellular location">
    <subcellularLocation>
        <location evidence="1">Membrane</location>
    </subcellularLocation>
</comment>
<dbReference type="Pfam" id="PF01103">
    <property type="entry name" value="Omp85"/>
    <property type="match status" value="1"/>
</dbReference>
<gene>
    <name evidence="5" type="ORF">IDJ76_15885</name>
</gene>
<dbReference type="GO" id="GO:0019867">
    <property type="term" value="C:outer membrane"/>
    <property type="evidence" value="ECO:0007669"/>
    <property type="project" value="InterPro"/>
</dbReference>
<name>A0A926NT88_9SPHI</name>
<keyword evidence="3" id="KW-0732">Signal</keyword>
<sequence length="416" mass="46146">MTIRAVIFITVLGFLCPAMLNAQDRKSNIPFTQQRLNDTLVALQNDTIRQKDLYDVISSVFNKHKAVENKATVIGTKPVYSVLPAIGYTLQTKLAVTLSGNVAFRTGPDSRISTISSNAAYTQRKQIIIPIQSNIWTTDNNYNFIGDIKFYKYPQSTFGLGSNSSAKNNNAMDYTLFRFYETILKHITGNLYAGAGFIVDKHLGVEEEGNPDGSLSDYARYGPQQSTTSTGITLNALIDMRDNSINPTRGFYTALLYRDNKEFLGSTSSWRSLVVDVRKYCRFPAGSKNVLAFWSYDWLVLNGEPPYLDLPANTWDQYNGTGRGYIQGRFRGAQMVYAESEYRYAISRNGLLGGVAFINAESFSSAPGTPLQRVQPGYGAGLRIKLNKVSKTNIAIDYGFGNQGSKGVFVTVGEIF</sequence>
<dbReference type="EMBL" id="JACWMX010000006">
    <property type="protein sequence ID" value="MBD1394592.1"/>
    <property type="molecule type" value="Genomic_DNA"/>
</dbReference>
<evidence type="ECO:0000256" key="2">
    <source>
        <dbReference type="ARBA" id="ARBA00023136"/>
    </source>
</evidence>
<feature type="signal peptide" evidence="3">
    <location>
        <begin position="1"/>
        <end position="22"/>
    </location>
</feature>
<dbReference type="Gene3D" id="2.40.160.50">
    <property type="entry name" value="membrane protein fhac: a member of the omp85/tpsb transporter family"/>
    <property type="match status" value="1"/>
</dbReference>
<keyword evidence="6" id="KW-1185">Reference proteome</keyword>
<reference evidence="5" key="1">
    <citation type="submission" date="2020-09" db="EMBL/GenBank/DDBJ databases">
        <title>Novel species of Mucilaginibacter isolated from a glacier on the Tibetan Plateau.</title>
        <authorList>
            <person name="Liu Q."/>
            <person name="Xin Y.-H."/>
        </authorList>
    </citation>
    <scope>NUCLEOTIDE SEQUENCE</scope>
    <source>
        <strain evidence="5">ZB1P21</strain>
    </source>
</reference>
<dbReference type="Proteomes" id="UP000619078">
    <property type="component" value="Unassembled WGS sequence"/>
</dbReference>
<evidence type="ECO:0000259" key="4">
    <source>
        <dbReference type="Pfam" id="PF01103"/>
    </source>
</evidence>
<dbReference type="RefSeq" id="WP_191164328.1">
    <property type="nucleotide sequence ID" value="NZ_JACWMX010000006.1"/>
</dbReference>
<feature type="domain" description="Bacterial surface antigen (D15)" evidence="4">
    <location>
        <begin position="136"/>
        <end position="400"/>
    </location>
</feature>
<feature type="chain" id="PRO_5037160674" evidence="3">
    <location>
        <begin position="23"/>
        <end position="416"/>
    </location>
</feature>
<organism evidence="5 6">
    <name type="scientific">Mucilaginibacter glaciei</name>
    <dbReference type="NCBI Taxonomy" id="2772109"/>
    <lineage>
        <taxon>Bacteria</taxon>
        <taxon>Pseudomonadati</taxon>
        <taxon>Bacteroidota</taxon>
        <taxon>Sphingobacteriia</taxon>
        <taxon>Sphingobacteriales</taxon>
        <taxon>Sphingobacteriaceae</taxon>
        <taxon>Mucilaginibacter</taxon>
    </lineage>
</organism>
<dbReference type="AlphaFoldDB" id="A0A926NT88"/>
<evidence type="ECO:0000256" key="3">
    <source>
        <dbReference type="SAM" id="SignalP"/>
    </source>
</evidence>
<accession>A0A926NT88</accession>
<evidence type="ECO:0000313" key="5">
    <source>
        <dbReference type="EMBL" id="MBD1394592.1"/>
    </source>
</evidence>
<proteinExistence type="predicted"/>
<evidence type="ECO:0000313" key="6">
    <source>
        <dbReference type="Proteomes" id="UP000619078"/>
    </source>
</evidence>
<comment type="caution">
    <text evidence="5">The sequence shown here is derived from an EMBL/GenBank/DDBJ whole genome shotgun (WGS) entry which is preliminary data.</text>
</comment>
<evidence type="ECO:0000256" key="1">
    <source>
        <dbReference type="ARBA" id="ARBA00004370"/>
    </source>
</evidence>
<dbReference type="InterPro" id="IPR000184">
    <property type="entry name" value="Bac_surfAg_D15"/>
</dbReference>
<keyword evidence="2" id="KW-0472">Membrane</keyword>